<name>A0A395S2F7_9HYPO</name>
<evidence type="ECO:0000256" key="1">
    <source>
        <dbReference type="SAM" id="MobiDB-lite"/>
    </source>
</evidence>
<dbReference type="Pfam" id="PF25534">
    <property type="entry name" value="DUF7918"/>
    <property type="match status" value="1"/>
</dbReference>
<dbReference type="OrthoDB" id="3364132at2759"/>
<dbReference type="AlphaFoldDB" id="A0A395S2F7"/>
<evidence type="ECO:0000313" key="3">
    <source>
        <dbReference type="EMBL" id="RGP66524.1"/>
    </source>
</evidence>
<evidence type="ECO:0000259" key="2">
    <source>
        <dbReference type="Pfam" id="PF25534"/>
    </source>
</evidence>
<dbReference type="EMBL" id="PXOG01000220">
    <property type="protein sequence ID" value="RGP66524.1"/>
    <property type="molecule type" value="Genomic_DNA"/>
</dbReference>
<dbReference type="PANTHER" id="PTHR36223:SF1">
    <property type="entry name" value="TRANSCRIPTION ELONGATION FACTOR EAF N-TERMINAL DOMAIN-CONTAINING PROTEIN"/>
    <property type="match status" value="1"/>
</dbReference>
<evidence type="ECO:0000313" key="4">
    <source>
        <dbReference type="Proteomes" id="UP000266234"/>
    </source>
</evidence>
<comment type="caution">
    <text evidence="3">The sequence shown here is derived from an EMBL/GenBank/DDBJ whole genome shotgun (WGS) entry which is preliminary data.</text>
</comment>
<gene>
    <name evidence="3" type="ORF">FLONG3_8834</name>
</gene>
<protein>
    <recommendedName>
        <fullName evidence="2">DUF7918 domain-containing protein</fullName>
    </recommendedName>
</protein>
<accession>A0A395S2F7</accession>
<reference evidence="3 4" key="1">
    <citation type="journal article" date="2018" name="PLoS Pathog.">
        <title>Evolution of structural diversity of trichothecenes, a family of toxins produced by plant pathogenic and entomopathogenic fungi.</title>
        <authorList>
            <person name="Proctor R.H."/>
            <person name="McCormick S.P."/>
            <person name="Kim H.S."/>
            <person name="Cardoza R.E."/>
            <person name="Stanley A.M."/>
            <person name="Lindo L."/>
            <person name="Kelly A."/>
            <person name="Brown D.W."/>
            <person name="Lee T."/>
            <person name="Vaughan M.M."/>
            <person name="Alexander N.J."/>
            <person name="Busman M."/>
            <person name="Gutierrez S."/>
        </authorList>
    </citation>
    <scope>NUCLEOTIDE SEQUENCE [LARGE SCALE GENOMIC DNA]</scope>
    <source>
        <strain evidence="3 4">NRRL 20695</strain>
    </source>
</reference>
<sequence>MAVLDEAPHIKARIRVAGELATEYEVPNDLEMIDGPSTGEATTPRKHCYIECKSGAEFAIEVTVTCDFKLPKKNDTVWVSIFIDGARMDDLSILRHELLYNEQVTKIKSSTVCPVDAKRGVVKKFAFAPITKVSHATSLTETGAVDSVPVTVETEDKVRVGSFFFHYRSHEALQREILSYLSESDIRRLAMERLRDNKIKQESAGVKREADESSPTPRSWKFVKLGSGKEAIDLTDE</sequence>
<dbReference type="InterPro" id="IPR057678">
    <property type="entry name" value="DUF7918"/>
</dbReference>
<dbReference type="STRING" id="694270.A0A395S2F7"/>
<organism evidence="3 4">
    <name type="scientific">Fusarium longipes</name>
    <dbReference type="NCBI Taxonomy" id="694270"/>
    <lineage>
        <taxon>Eukaryota</taxon>
        <taxon>Fungi</taxon>
        <taxon>Dikarya</taxon>
        <taxon>Ascomycota</taxon>
        <taxon>Pezizomycotina</taxon>
        <taxon>Sordariomycetes</taxon>
        <taxon>Hypocreomycetidae</taxon>
        <taxon>Hypocreales</taxon>
        <taxon>Nectriaceae</taxon>
        <taxon>Fusarium</taxon>
    </lineage>
</organism>
<proteinExistence type="predicted"/>
<keyword evidence="4" id="KW-1185">Reference proteome</keyword>
<feature type="domain" description="DUF7918" evidence="2">
    <location>
        <begin position="10"/>
        <end position="135"/>
    </location>
</feature>
<dbReference type="PANTHER" id="PTHR36223">
    <property type="entry name" value="BETA-LACTAMASE-TYPE TRANSPEPTIDASE FOLD DOMAIN CONTAINING PROTEIN"/>
    <property type="match status" value="1"/>
</dbReference>
<feature type="compositionally biased region" description="Basic and acidic residues" evidence="1">
    <location>
        <begin position="200"/>
        <end position="211"/>
    </location>
</feature>
<dbReference type="Proteomes" id="UP000266234">
    <property type="component" value="Unassembled WGS sequence"/>
</dbReference>
<feature type="region of interest" description="Disordered" evidence="1">
    <location>
        <begin position="200"/>
        <end position="221"/>
    </location>
</feature>